<sequence length="294" mass="32022">MERAEDLGLEHIWSGNDLLGEGPLWDHRAGVLYWVDIEKSLIHRFDPVSGDVDSLETPSMVGSVALLGEYRLLAAIGRGFYSVEFAKGTCELLPDGEVEAVGCLMNDGKVDRHGRFLAGAKDLSEDSPVASVWRYDGQAIKPVMEGFTVFNGPAFSPDGKTIYFTDSPGQVIFRADYDPQSGCISAREEFARLGEGDGYPDGMTVDAEGCLWNAHWDGWRITRYRPDGAIDRVISMPVKRATSLCFGGVDLKTLFVTSACTRFTEDELAENPAAGTLFALKPGVVGLPEATVKE</sequence>
<proteinExistence type="inferred from homology"/>
<comment type="cofactor">
    <cofactor evidence="3">
        <name>Zn(2+)</name>
        <dbReference type="ChEBI" id="CHEBI:29105"/>
    </cofactor>
    <text evidence="3">Binds 1 divalent metal cation per subunit.</text>
</comment>
<dbReference type="Gene3D" id="2.120.10.30">
    <property type="entry name" value="TolB, C-terminal domain"/>
    <property type="match status" value="1"/>
</dbReference>
<feature type="domain" description="SMP-30/Gluconolactonase/LRE-like region" evidence="4">
    <location>
        <begin position="19"/>
        <end position="259"/>
    </location>
</feature>
<dbReference type="InterPro" id="IPR011042">
    <property type="entry name" value="6-blade_b-propeller_TolB-like"/>
</dbReference>
<keyword evidence="3" id="KW-0862">Zinc</keyword>
<dbReference type="GO" id="GO:0004341">
    <property type="term" value="F:gluconolactonase activity"/>
    <property type="evidence" value="ECO:0007669"/>
    <property type="project" value="TreeGrafter"/>
</dbReference>
<dbReference type="PANTHER" id="PTHR10907:SF47">
    <property type="entry name" value="REGUCALCIN"/>
    <property type="match status" value="1"/>
</dbReference>
<dbReference type="PRINTS" id="PR01790">
    <property type="entry name" value="SMP30FAMILY"/>
</dbReference>
<dbReference type="SUPFAM" id="SSF63829">
    <property type="entry name" value="Calcium-dependent phosphotriesterase"/>
    <property type="match status" value="1"/>
</dbReference>
<feature type="binding site" evidence="3">
    <location>
        <position position="21"/>
    </location>
    <ligand>
        <name>a divalent metal cation</name>
        <dbReference type="ChEBI" id="CHEBI:60240"/>
    </ligand>
</feature>
<dbReference type="Pfam" id="PF08450">
    <property type="entry name" value="SGL"/>
    <property type="match status" value="1"/>
</dbReference>
<accession>A0A3D9HPH7</accession>
<dbReference type="EMBL" id="QRDW01000004">
    <property type="protein sequence ID" value="RED50806.1"/>
    <property type="molecule type" value="Genomic_DNA"/>
</dbReference>
<feature type="binding site" evidence="3">
    <location>
        <position position="201"/>
    </location>
    <ligand>
        <name>a divalent metal cation</name>
        <dbReference type="ChEBI" id="CHEBI:60240"/>
    </ligand>
</feature>
<name>A0A3D9HPH7_9PROT</name>
<dbReference type="OrthoDB" id="2633250at2"/>
<evidence type="ECO:0000256" key="2">
    <source>
        <dbReference type="PIRSR" id="PIRSR605511-1"/>
    </source>
</evidence>
<dbReference type="Proteomes" id="UP000256845">
    <property type="component" value="Unassembled WGS sequence"/>
</dbReference>
<dbReference type="AlphaFoldDB" id="A0A3D9HPH7"/>
<dbReference type="GO" id="GO:0005509">
    <property type="term" value="F:calcium ion binding"/>
    <property type="evidence" value="ECO:0007669"/>
    <property type="project" value="TreeGrafter"/>
</dbReference>
<dbReference type="InterPro" id="IPR013658">
    <property type="entry name" value="SGL"/>
</dbReference>
<dbReference type="GO" id="GO:0019853">
    <property type="term" value="P:L-ascorbic acid biosynthetic process"/>
    <property type="evidence" value="ECO:0007669"/>
    <property type="project" value="TreeGrafter"/>
</dbReference>
<dbReference type="InterPro" id="IPR005511">
    <property type="entry name" value="SMP-30"/>
</dbReference>
<dbReference type="RefSeq" id="WP_115936606.1">
    <property type="nucleotide sequence ID" value="NZ_QRDW01000004.1"/>
</dbReference>
<evidence type="ECO:0000256" key="3">
    <source>
        <dbReference type="PIRSR" id="PIRSR605511-2"/>
    </source>
</evidence>
<keyword evidence="6" id="KW-1185">Reference proteome</keyword>
<comment type="similarity">
    <text evidence="1">Belongs to the SMP-30/CGR1 family.</text>
</comment>
<evidence type="ECO:0000313" key="5">
    <source>
        <dbReference type="EMBL" id="RED50806.1"/>
    </source>
</evidence>
<evidence type="ECO:0000313" key="6">
    <source>
        <dbReference type="Proteomes" id="UP000256845"/>
    </source>
</evidence>
<organism evidence="5 6">
    <name type="scientific">Aestuariispira insulae</name>
    <dbReference type="NCBI Taxonomy" id="1461337"/>
    <lineage>
        <taxon>Bacteria</taxon>
        <taxon>Pseudomonadati</taxon>
        <taxon>Pseudomonadota</taxon>
        <taxon>Alphaproteobacteria</taxon>
        <taxon>Rhodospirillales</taxon>
        <taxon>Kiloniellaceae</taxon>
        <taxon>Aestuariispira</taxon>
    </lineage>
</organism>
<feature type="active site" description="Proton donor/acceptor" evidence="2">
    <location>
        <position position="201"/>
    </location>
</feature>
<evidence type="ECO:0000256" key="1">
    <source>
        <dbReference type="ARBA" id="ARBA00008853"/>
    </source>
</evidence>
<feature type="binding site" evidence="3">
    <location>
        <position position="106"/>
    </location>
    <ligand>
        <name>substrate</name>
    </ligand>
</feature>
<feature type="binding site" evidence="3">
    <location>
        <position position="151"/>
    </location>
    <ligand>
        <name>a divalent metal cation</name>
        <dbReference type="ChEBI" id="CHEBI:60240"/>
    </ligand>
</feature>
<gene>
    <name evidence="5" type="ORF">DFP90_10478</name>
</gene>
<dbReference type="PANTHER" id="PTHR10907">
    <property type="entry name" value="REGUCALCIN"/>
    <property type="match status" value="1"/>
</dbReference>
<keyword evidence="3" id="KW-0479">Metal-binding</keyword>
<protein>
    <submittedName>
        <fullName evidence="5">Gluconolactonase</fullName>
    </submittedName>
</protein>
<reference evidence="5 6" key="1">
    <citation type="submission" date="2018-07" db="EMBL/GenBank/DDBJ databases">
        <title>Genomic Encyclopedia of Type Strains, Phase III (KMG-III): the genomes of soil and plant-associated and newly described type strains.</title>
        <authorList>
            <person name="Whitman W."/>
        </authorList>
    </citation>
    <scope>NUCLEOTIDE SEQUENCE [LARGE SCALE GENOMIC DNA]</scope>
    <source>
        <strain evidence="5 6">CECT 8488</strain>
    </source>
</reference>
<evidence type="ECO:0000259" key="4">
    <source>
        <dbReference type="Pfam" id="PF08450"/>
    </source>
</evidence>
<comment type="caution">
    <text evidence="5">The sequence shown here is derived from an EMBL/GenBank/DDBJ whole genome shotgun (WGS) entry which is preliminary data.</text>
</comment>